<evidence type="ECO:0000259" key="2">
    <source>
        <dbReference type="Pfam" id="PF20253"/>
    </source>
</evidence>
<dbReference type="PANTHER" id="PTHR38795:SF1">
    <property type="entry name" value="DUF6604 DOMAIN-CONTAINING PROTEIN"/>
    <property type="match status" value="1"/>
</dbReference>
<organism evidence="3 4">
    <name type="scientific">Catenaria anguillulae PL171</name>
    <dbReference type="NCBI Taxonomy" id="765915"/>
    <lineage>
        <taxon>Eukaryota</taxon>
        <taxon>Fungi</taxon>
        <taxon>Fungi incertae sedis</taxon>
        <taxon>Blastocladiomycota</taxon>
        <taxon>Blastocladiomycetes</taxon>
        <taxon>Blastocladiales</taxon>
        <taxon>Catenariaceae</taxon>
        <taxon>Catenaria</taxon>
    </lineage>
</organism>
<comment type="caution">
    <text evidence="3">The sequence shown here is derived from an EMBL/GenBank/DDBJ whole genome shotgun (WGS) entry which is preliminary data.</text>
</comment>
<proteinExistence type="predicted"/>
<sequence>MQSPQPKLPSFLFDSYKSYKRDTDRLASWLGATAESLGYKHADPPASSTTSTVATDHGGSSDAKPGRLKGKARKAAKDAKSSTKSPSAIDCDPEVNPPAVTTLLSTSQFVKLARFIVDCKAPLVTVPPRIIEWAARAIQARRRCATWFQSDAVNLGPTAQSSCGDSDPAKSATEQRNQSHEYFIEILESVISILAKRVGTRSGGGKARHAKPTVDVVESRFSALSINNDDDLAADSDDDSQDDWDMVHQLVRDTVGDHTLDAKGKGKGGSGAKNKPAETRPARREYRLSQDQDKFGFLIVYMEYLNNLLEVRMDLIQVWDSVGSPDMPSMALAGMATMSLMDSVVAAHKVLCAAFPTYMAEESQYRESFFDFSIQLTLHEQAKMAATGVSPLPEYDVSDVPKPDAVVAKWAEATYLSAAAALESLLFAMRTGAVAQSEIEGRRPVPPSPPTTPLVSAWKQDNEGRIRSDYLLLTRLPVVFDMAKDAFPDILPPAPVLEDIKDLIAKDSANLAIPSPTLFGTQVYLDIARRFASESLTKITTTCADIRASLRPIMSTVILFALHDPQFAGNGTHSTDMKRAAIWNLLHFAMPWWRPKETEAADAFMAMHPWWAGMLVGRAQIVLRDVAWKRMEQDKSVFTAMYLYLAVELGMQARGLIPKPSNSSSKPKLGWWPLMDQLIEALGMRCLFHGREPSTILDLWKSFMEEMGISGVDLNVWAAAQRSSSSGRQRNLRRSGKFAPFQLRPKLMNALSRPARFYLYRYGQEEISMNGLVEILTLIGTGLALGRSIRFHEPIPPKSSASPDQGADLPNSTGTSKQQQQSLPNKGKSHDPPPTFSSFFSHIRSELVSNAPLALHNSLLLHAQACRVMSYLGSALFPLLTRIISQDKDPFAIKGEQSDQLFALLTAMVDTDGSDAAALIAQTLVIDDVREKWRVLEMIFKMVKERVVEIVADDAAEKYDLSDFVLNSEE</sequence>
<feature type="region of interest" description="Disordered" evidence="1">
    <location>
        <begin position="794"/>
        <end position="835"/>
    </location>
</feature>
<evidence type="ECO:0000313" key="3">
    <source>
        <dbReference type="EMBL" id="ORZ39977.1"/>
    </source>
</evidence>
<keyword evidence="4" id="KW-1185">Reference proteome</keyword>
<gene>
    <name evidence="3" type="ORF">BCR44DRAFT_1426014</name>
</gene>
<dbReference type="Proteomes" id="UP000193411">
    <property type="component" value="Unassembled WGS sequence"/>
</dbReference>
<dbReference type="AlphaFoldDB" id="A0A1Y2HZE5"/>
<dbReference type="EMBL" id="MCFL01000004">
    <property type="protein sequence ID" value="ORZ39977.1"/>
    <property type="molecule type" value="Genomic_DNA"/>
</dbReference>
<feature type="region of interest" description="Disordered" evidence="1">
    <location>
        <begin position="255"/>
        <end position="283"/>
    </location>
</feature>
<dbReference type="PANTHER" id="PTHR38795">
    <property type="entry name" value="DUF6604 DOMAIN-CONTAINING PROTEIN"/>
    <property type="match status" value="1"/>
</dbReference>
<feature type="domain" description="DUF6604" evidence="2">
    <location>
        <begin position="17"/>
        <end position="333"/>
    </location>
</feature>
<name>A0A1Y2HZE5_9FUNG</name>
<accession>A0A1Y2HZE5</accession>
<dbReference type="Pfam" id="PF20253">
    <property type="entry name" value="DUF6604"/>
    <property type="match status" value="1"/>
</dbReference>
<evidence type="ECO:0000256" key="1">
    <source>
        <dbReference type="SAM" id="MobiDB-lite"/>
    </source>
</evidence>
<evidence type="ECO:0000313" key="4">
    <source>
        <dbReference type="Proteomes" id="UP000193411"/>
    </source>
</evidence>
<dbReference type="InterPro" id="IPR046539">
    <property type="entry name" value="DUF6604"/>
</dbReference>
<protein>
    <recommendedName>
        <fullName evidence="2">DUF6604 domain-containing protein</fullName>
    </recommendedName>
</protein>
<feature type="compositionally biased region" description="Polar residues" evidence="1">
    <location>
        <begin position="810"/>
        <end position="824"/>
    </location>
</feature>
<feature type="region of interest" description="Disordered" evidence="1">
    <location>
        <begin position="38"/>
        <end position="93"/>
    </location>
</feature>
<reference evidence="3 4" key="1">
    <citation type="submission" date="2016-07" db="EMBL/GenBank/DDBJ databases">
        <title>Pervasive Adenine N6-methylation of Active Genes in Fungi.</title>
        <authorList>
            <consortium name="DOE Joint Genome Institute"/>
            <person name="Mondo S.J."/>
            <person name="Dannebaum R.O."/>
            <person name="Kuo R.C."/>
            <person name="Labutti K."/>
            <person name="Haridas S."/>
            <person name="Kuo A."/>
            <person name="Salamov A."/>
            <person name="Ahrendt S.R."/>
            <person name="Lipzen A."/>
            <person name="Sullivan W."/>
            <person name="Andreopoulos W.B."/>
            <person name="Clum A."/>
            <person name="Lindquist E."/>
            <person name="Daum C."/>
            <person name="Ramamoorthy G.K."/>
            <person name="Gryganskyi A."/>
            <person name="Culley D."/>
            <person name="Magnuson J.K."/>
            <person name="James T.Y."/>
            <person name="O'Malley M.A."/>
            <person name="Stajich J.E."/>
            <person name="Spatafora J.W."/>
            <person name="Visel A."/>
            <person name="Grigoriev I.V."/>
        </authorList>
    </citation>
    <scope>NUCLEOTIDE SEQUENCE [LARGE SCALE GENOMIC DNA]</scope>
    <source>
        <strain evidence="3 4">PL171</strain>
    </source>
</reference>
<feature type="compositionally biased region" description="Basic and acidic residues" evidence="1">
    <location>
        <begin position="255"/>
        <end position="264"/>
    </location>
</feature>